<dbReference type="EMBL" id="ACSH02000004">
    <property type="protein sequence ID" value="EFM49294.1"/>
    <property type="molecule type" value="Genomic_DNA"/>
</dbReference>
<comment type="caution">
    <text evidence="1">The sequence shown here is derived from an EMBL/GenBank/DDBJ whole genome shotgun (WGS) entry which is preliminary data.</text>
</comment>
<dbReference type="Proteomes" id="UP000004218">
    <property type="component" value="Unassembled WGS sequence"/>
</dbReference>
<evidence type="ECO:0000313" key="1">
    <source>
        <dbReference type="EMBL" id="EFM49294.1"/>
    </source>
</evidence>
<reference evidence="1" key="1">
    <citation type="submission" date="2010-08" db="EMBL/GenBank/DDBJ databases">
        <authorList>
            <person name="Harkins D.M."/>
            <person name="Madupu R."/>
            <person name="Durkin A.S."/>
            <person name="Torralba M."/>
            <person name="Methe B."/>
            <person name="Sutton G.G."/>
            <person name="Nelson K.E."/>
        </authorList>
    </citation>
    <scope>NUCLEOTIDE SEQUENCE [LARGE SCALE GENOMIC DNA]</scope>
    <source>
        <strain evidence="1">ATCC 14266</strain>
    </source>
</reference>
<sequence length="37" mass="4362">MTILWPKFFQFVDTASDVLVFILPIEFQIVKFSLIKS</sequence>
<organism evidence="1 2">
    <name type="scientific">Corynebacterium matruchotii ATCC 14266</name>
    <dbReference type="NCBI Taxonomy" id="553207"/>
    <lineage>
        <taxon>Bacteria</taxon>
        <taxon>Bacillati</taxon>
        <taxon>Actinomycetota</taxon>
        <taxon>Actinomycetes</taxon>
        <taxon>Mycobacteriales</taxon>
        <taxon>Corynebacteriaceae</taxon>
        <taxon>Corynebacterium</taxon>
    </lineage>
</organism>
<dbReference type="STRING" id="553207.HMPREF0299_7516"/>
<proteinExistence type="predicted"/>
<keyword evidence="2" id="KW-1185">Reference proteome</keyword>
<accession>E0DDJ9</accession>
<name>E0DDJ9_9CORY</name>
<evidence type="ECO:0000313" key="2">
    <source>
        <dbReference type="Proteomes" id="UP000004218"/>
    </source>
</evidence>
<gene>
    <name evidence="1" type="ORF">HMPREF0299_7516</name>
</gene>
<dbReference type="AlphaFoldDB" id="E0DDJ9"/>
<protein>
    <submittedName>
        <fullName evidence="1">Uncharacterized protein</fullName>
    </submittedName>
</protein>